<dbReference type="EMBL" id="AP021874">
    <property type="protein sequence ID" value="BBO68958.1"/>
    <property type="molecule type" value="Genomic_DNA"/>
</dbReference>
<protein>
    <submittedName>
        <fullName evidence="3">Uncharacterized protein</fullName>
    </submittedName>
</protein>
<evidence type="ECO:0000313" key="4">
    <source>
        <dbReference type="Proteomes" id="UP000427906"/>
    </source>
</evidence>
<dbReference type="GO" id="GO:0005737">
    <property type="term" value="C:cytoplasm"/>
    <property type="evidence" value="ECO:0007669"/>
    <property type="project" value="TreeGrafter"/>
</dbReference>
<dbReference type="AlphaFoldDB" id="A0A5K7YJ61"/>
<evidence type="ECO:0000313" key="3">
    <source>
        <dbReference type="EMBL" id="BBO68958.1"/>
    </source>
</evidence>
<keyword evidence="2" id="KW-0067">ATP-binding</keyword>
<accession>A0A5K7YJ61</accession>
<dbReference type="GO" id="GO:0004016">
    <property type="term" value="F:adenylate cyclase activity"/>
    <property type="evidence" value="ECO:0007669"/>
    <property type="project" value="TreeGrafter"/>
</dbReference>
<dbReference type="RefSeq" id="WP_155317047.1">
    <property type="nucleotide sequence ID" value="NZ_AP021874.1"/>
</dbReference>
<dbReference type="KEGG" id="dalk:DSCA_28880"/>
<keyword evidence="1" id="KW-0547">Nucleotide-binding</keyword>
<dbReference type="PANTHER" id="PTHR16305:SF28">
    <property type="entry name" value="GUANYLATE CYCLASE DOMAIN-CONTAINING PROTEIN"/>
    <property type="match status" value="1"/>
</dbReference>
<proteinExistence type="predicted"/>
<dbReference type="PANTHER" id="PTHR16305">
    <property type="entry name" value="TESTICULAR SOLUBLE ADENYLYL CYCLASE"/>
    <property type="match status" value="1"/>
</dbReference>
<name>A0A5K7YJ61_9BACT</name>
<reference evidence="3 4" key="1">
    <citation type="submission" date="2019-11" db="EMBL/GenBank/DDBJ databases">
        <title>Comparative genomics of hydrocarbon-degrading Desulfosarcina strains.</title>
        <authorList>
            <person name="Watanabe M."/>
            <person name="Kojima H."/>
            <person name="Fukui M."/>
        </authorList>
    </citation>
    <scope>NUCLEOTIDE SEQUENCE [LARGE SCALE GENOMIC DNA]</scope>
    <source>
        <strain evidence="3 4">PL12</strain>
    </source>
</reference>
<dbReference type="Proteomes" id="UP000427906">
    <property type="component" value="Chromosome"/>
</dbReference>
<keyword evidence="4" id="KW-1185">Reference proteome</keyword>
<organism evidence="3 4">
    <name type="scientific">Desulfosarcina alkanivorans</name>
    <dbReference type="NCBI Taxonomy" id="571177"/>
    <lineage>
        <taxon>Bacteria</taxon>
        <taxon>Pseudomonadati</taxon>
        <taxon>Thermodesulfobacteriota</taxon>
        <taxon>Desulfobacteria</taxon>
        <taxon>Desulfobacterales</taxon>
        <taxon>Desulfosarcinaceae</taxon>
        <taxon>Desulfosarcina</taxon>
    </lineage>
</organism>
<dbReference type="GO" id="GO:0005524">
    <property type="term" value="F:ATP binding"/>
    <property type="evidence" value="ECO:0007669"/>
    <property type="project" value="UniProtKB-KW"/>
</dbReference>
<gene>
    <name evidence="3" type="ORF">DSCA_28880</name>
</gene>
<evidence type="ECO:0000256" key="1">
    <source>
        <dbReference type="ARBA" id="ARBA00022741"/>
    </source>
</evidence>
<sequence>MVLILEDWHWVDEASDSILKHMAGNVRRLPLSLEVLIAQELVQQVRRAPEAAYMFKHVLTQVAVYESLLLKKRKACHTSEGRALEELYAGRLEEQCENLAHHHSQSTHTEKALLYLEMAAAKAARVHSLPESRRDYETELSIVDASPLDPKNRKKFIDLTLGWAEVSQYAPSNKIMRALGRSLDLARRFDSRHRVARVSYWVGKYGHPRKGHKNRQKT</sequence>
<dbReference type="OrthoDB" id="222290at2"/>
<evidence type="ECO:0000256" key="2">
    <source>
        <dbReference type="ARBA" id="ARBA00022840"/>
    </source>
</evidence>